<organism evidence="2 3">
    <name type="scientific">Goodea atripinnis</name>
    <dbReference type="NCBI Taxonomy" id="208336"/>
    <lineage>
        <taxon>Eukaryota</taxon>
        <taxon>Metazoa</taxon>
        <taxon>Chordata</taxon>
        <taxon>Craniata</taxon>
        <taxon>Vertebrata</taxon>
        <taxon>Euteleostomi</taxon>
        <taxon>Actinopterygii</taxon>
        <taxon>Neopterygii</taxon>
        <taxon>Teleostei</taxon>
        <taxon>Neoteleostei</taxon>
        <taxon>Acanthomorphata</taxon>
        <taxon>Ovalentaria</taxon>
        <taxon>Atherinomorphae</taxon>
        <taxon>Cyprinodontiformes</taxon>
        <taxon>Goodeidae</taxon>
        <taxon>Goodea</taxon>
    </lineage>
</organism>
<dbReference type="EMBL" id="JAHRIO010020237">
    <property type="protein sequence ID" value="MEQ2164315.1"/>
    <property type="molecule type" value="Genomic_DNA"/>
</dbReference>
<feature type="non-terminal residue" evidence="2">
    <location>
        <position position="1"/>
    </location>
</feature>
<name>A0ABV0MYV8_9TELE</name>
<proteinExistence type="predicted"/>
<keyword evidence="1" id="KW-0472">Membrane</keyword>
<keyword evidence="1" id="KW-0812">Transmembrane</keyword>
<keyword evidence="3" id="KW-1185">Reference proteome</keyword>
<evidence type="ECO:0000313" key="2">
    <source>
        <dbReference type="EMBL" id="MEQ2164315.1"/>
    </source>
</evidence>
<feature type="transmembrane region" description="Helical" evidence="1">
    <location>
        <begin position="6"/>
        <end position="25"/>
    </location>
</feature>
<evidence type="ECO:0000256" key="1">
    <source>
        <dbReference type="SAM" id="Phobius"/>
    </source>
</evidence>
<accession>A0ABV0MYV8</accession>
<dbReference type="Proteomes" id="UP001476798">
    <property type="component" value="Unassembled WGS sequence"/>
</dbReference>
<evidence type="ECO:0000313" key="3">
    <source>
        <dbReference type="Proteomes" id="UP001476798"/>
    </source>
</evidence>
<protein>
    <submittedName>
        <fullName evidence="2">Uncharacterized protein</fullName>
    </submittedName>
</protein>
<gene>
    <name evidence="2" type="ORF">GOODEAATRI_005395</name>
</gene>
<reference evidence="2 3" key="1">
    <citation type="submission" date="2021-06" db="EMBL/GenBank/DDBJ databases">
        <authorList>
            <person name="Palmer J.M."/>
        </authorList>
    </citation>
    <scope>NUCLEOTIDE SEQUENCE [LARGE SCALE GENOMIC DNA]</scope>
    <source>
        <strain evidence="2 3">GA_2019</strain>
        <tissue evidence="2">Muscle</tissue>
    </source>
</reference>
<sequence length="149" mass="16424">LTESTIIELSCILLFLSLMLSFLCLSSPTRVLVNASGAPVLWRVSEEGFLHSSILNGTTIWFLQAPDGLVVPDSLLPLGQNYFLSESLQNKGPPVECSVKECQANTHNIIICTHFWCDPCWRSHSSRGHPASQLNGEGQQLCGAWQQLQ</sequence>
<keyword evidence="1" id="KW-1133">Transmembrane helix</keyword>
<comment type="caution">
    <text evidence="2">The sequence shown here is derived from an EMBL/GenBank/DDBJ whole genome shotgun (WGS) entry which is preliminary data.</text>
</comment>